<sequence length="150" mass="16308">MAETQNFPCQWKPLQGRVIPVYYGGSTCDGRRAIVLFDASGVDLYSEKFGSVTKSAVKEKLQLTIRAILELGVEPADHSPRNYRIVGDAAFVVDFEGTAEVDPEQVEELTDAVADSVAHWAAFYQKHSAAQATRHGHQAATLAGFSNPPT</sequence>
<gene>
    <name evidence="1" type="ORF">B0H67DRAFT_553737</name>
</gene>
<dbReference type="AlphaFoldDB" id="A0AA40AG07"/>
<accession>A0AA40AG07</accession>
<organism evidence="1 2">
    <name type="scientific">Lasiosphaeris hirsuta</name>
    <dbReference type="NCBI Taxonomy" id="260670"/>
    <lineage>
        <taxon>Eukaryota</taxon>
        <taxon>Fungi</taxon>
        <taxon>Dikarya</taxon>
        <taxon>Ascomycota</taxon>
        <taxon>Pezizomycotina</taxon>
        <taxon>Sordariomycetes</taxon>
        <taxon>Sordariomycetidae</taxon>
        <taxon>Sordariales</taxon>
        <taxon>Lasiosphaeriaceae</taxon>
        <taxon>Lasiosphaeris</taxon>
    </lineage>
</organism>
<proteinExistence type="predicted"/>
<reference evidence="1" key="1">
    <citation type="submission" date="2023-06" db="EMBL/GenBank/DDBJ databases">
        <title>Genome-scale phylogeny and comparative genomics of the fungal order Sordariales.</title>
        <authorList>
            <consortium name="Lawrence Berkeley National Laboratory"/>
            <person name="Hensen N."/>
            <person name="Bonometti L."/>
            <person name="Westerberg I."/>
            <person name="Brannstrom I.O."/>
            <person name="Guillou S."/>
            <person name="Cros-Aarteil S."/>
            <person name="Calhoun S."/>
            <person name="Haridas S."/>
            <person name="Kuo A."/>
            <person name="Mondo S."/>
            <person name="Pangilinan J."/>
            <person name="Riley R."/>
            <person name="Labutti K."/>
            <person name="Andreopoulos B."/>
            <person name="Lipzen A."/>
            <person name="Chen C."/>
            <person name="Yanf M."/>
            <person name="Daum C."/>
            <person name="Ng V."/>
            <person name="Clum A."/>
            <person name="Steindorff A."/>
            <person name="Ohm R."/>
            <person name="Martin F."/>
            <person name="Silar P."/>
            <person name="Natvig D."/>
            <person name="Lalanne C."/>
            <person name="Gautier V."/>
            <person name="Ament-Velasquez S.L."/>
            <person name="Kruys A."/>
            <person name="Hutchinson M.I."/>
            <person name="Powell A.J."/>
            <person name="Barry K."/>
            <person name="Miller A.N."/>
            <person name="Grigoriev I.V."/>
            <person name="Debuchy R."/>
            <person name="Gladieux P."/>
            <person name="Thoren M.H."/>
            <person name="Johannesson H."/>
        </authorList>
    </citation>
    <scope>NUCLEOTIDE SEQUENCE</scope>
    <source>
        <strain evidence="1">SMH4607-1</strain>
    </source>
</reference>
<protein>
    <submittedName>
        <fullName evidence="1">Uncharacterized protein</fullName>
    </submittedName>
</protein>
<dbReference type="Proteomes" id="UP001172102">
    <property type="component" value="Unassembled WGS sequence"/>
</dbReference>
<dbReference type="EMBL" id="JAUKUA010000004">
    <property type="protein sequence ID" value="KAK0715152.1"/>
    <property type="molecule type" value="Genomic_DNA"/>
</dbReference>
<evidence type="ECO:0000313" key="1">
    <source>
        <dbReference type="EMBL" id="KAK0715152.1"/>
    </source>
</evidence>
<keyword evidence="2" id="KW-1185">Reference proteome</keyword>
<comment type="caution">
    <text evidence="1">The sequence shown here is derived from an EMBL/GenBank/DDBJ whole genome shotgun (WGS) entry which is preliminary data.</text>
</comment>
<name>A0AA40AG07_9PEZI</name>
<evidence type="ECO:0000313" key="2">
    <source>
        <dbReference type="Proteomes" id="UP001172102"/>
    </source>
</evidence>